<proteinExistence type="predicted"/>
<evidence type="ECO:0000313" key="2">
    <source>
        <dbReference type="Proteomes" id="UP000053593"/>
    </source>
</evidence>
<evidence type="ECO:0000313" key="1">
    <source>
        <dbReference type="EMBL" id="KIK54049.1"/>
    </source>
</evidence>
<reference evidence="1 2" key="1">
    <citation type="submission" date="2014-04" db="EMBL/GenBank/DDBJ databases">
        <title>Evolutionary Origins and Diversification of the Mycorrhizal Mutualists.</title>
        <authorList>
            <consortium name="DOE Joint Genome Institute"/>
            <consortium name="Mycorrhizal Genomics Consortium"/>
            <person name="Kohler A."/>
            <person name="Kuo A."/>
            <person name="Nagy L.G."/>
            <person name="Floudas D."/>
            <person name="Copeland A."/>
            <person name="Barry K.W."/>
            <person name="Cichocki N."/>
            <person name="Veneault-Fourrey C."/>
            <person name="LaButti K."/>
            <person name="Lindquist E.A."/>
            <person name="Lipzen A."/>
            <person name="Lundell T."/>
            <person name="Morin E."/>
            <person name="Murat C."/>
            <person name="Riley R."/>
            <person name="Ohm R."/>
            <person name="Sun H."/>
            <person name="Tunlid A."/>
            <person name="Henrissat B."/>
            <person name="Grigoriev I.V."/>
            <person name="Hibbett D.S."/>
            <person name="Martin F."/>
        </authorList>
    </citation>
    <scope>NUCLEOTIDE SEQUENCE [LARGE SCALE GENOMIC DNA]</scope>
    <source>
        <strain evidence="1 2">FD-317 M1</strain>
    </source>
</reference>
<organism evidence="1 2">
    <name type="scientific">Collybiopsis luxurians FD-317 M1</name>
    <dbReference type="NCBI Taxonomy" id="944289"/>
    <lineage>
        <taxon>Eukaryota</taxon>
        <taxon>Fungi</taxon>
        <taxon>Dikarya</taxon>
        <taxon>Basidiomycota</taxon>
        <taxon>Agaricomycotina</taxon>
        <taxon>Agaricomycetes</taxon>
        <taxon>Agaricomycetidae</taxon>
        <taxon>Agaricales</taxon>
        <taxon>Marasmiineae</taxon>
        <taxon>Omphalotaceae</taxon>
        <taxon>Collybiopsis</taxon>
        <taxon>Collybiopsis luxurians</taxon>
    </lineage>
</organism>
<dbReference type="EMBL" id="KN834820">
    <property type="protein sequence ID" value="KIK54049.1"/>
    <property type="molecule type" value="Genomic_DNA"/>
</dbReference>
<dbReference type="OrthoDB" id="2999252at2759"/>
<gene>
    <name evidence="1" type="ORF">GYMLUDRAFT_63376</name>
</gene>
<name>A0A0D0BWJ3_9AGAR</name>
<protein>
    <submittedName>
        <fullName evidence="1">Uncharacterized protein</fullName>
    </submittedName>
</protein>
<accession>A0A0D0BWJ3</accession>
<sequence length="322" mass="35701">MTLKQRRLGDIGLKFGISTQSGASAGRLHSSSIGAFKEGIQSGHRHGSSAIYAILQNGTSFQGILERNPNTYFHAALMESVQLHCQGYHSWFSALIKVLGRNLGSVLPALSVDTLLNIALAREIHIKKVKKLFGSAPRLNKKQVNSETDAIIHAQAQLMNASKSPGHRANIAEIQRATKKNKELQAVCKDKEKMAQLLQDPEEYQQDKKQGARVSNKMGALHATKLLCWFKDEFAELHQSTEIAGFGIFICETFESSVQPTIIGGGPIADFFMQTFKKSIWEVLCLFESYTTIASKCDCPYSLSCLLPNLDDPRWHADSYEN</sequence>
<dbReference type="HOGENOM" id="CLU_863444_0_0_1"/>
<keyword evidence="2" id="KW-1185">Reference proteome</keyword>
<dbReference type="AlphaFoldDB" id="A0A0D0BWJ3"/>
<dbReference type="Proteomes" id="UP000053593">
    <property type="component" value="Unassembled WGS sequence"/>
</dbReference>